<reference evidence="7 8" key="1">
    <citation type="submission" date="2019-11" db="EMBL/GenBank/DDBJ databases">
        <authorList>
            <person name="Dong K."/>
        </authorList>
    </citation>
    <scope>NUCLEOTIDE SEQUENCE [LARGE SCALE GENOMIC DNA]</scope>
    <source>
        <strain evidence="7 8">NBRC 111993</strain>
    </source>
</reference>
<dbReference type="AlphaFoldDB" id="A0A6L6JCL9"/>
<evidence type="ECO:0000313" key="8">
    <source>
        <dbReference type="Proteomes" id="UP000478183"/>
    </source>
</evidence>
<dbReference type="InterPro" id="IPR015421">
    <property type="entry name" value="PyrdxlP-dep_Trfase_major"/>
</dbReference>
<accession>A0A6L6JCL9</accession>
<dbReference type="RefSeq" id="WP_155095047.1">
    <property type="nucleotide sequence ID" value="NZ_WMIE01000003.1"/>
</dbReference>
<keyword evidence="4 7" id="KW-0456">Lyase</keyword>
<dbReference type="Gene3D" id="3.40.640.10">
    <property type="entry name" value="Type I PLP-dependent aspartate aminotransferase-like (Major domain)"/>
    <property type="match status" value="1"/>
</dbReference>
<keyword evidence="8" id="KW-1185">Reference proteome</keyword>
<dbReference type="GO" id="GO:0047804">
    <property type="term" value="F:cysteine-S-conjugate beta-lyase activity"/>
    <property type="evidence" value="ECO:0007669"/>
    <property type="project" value="UniProtKB-EC"/>
</dbReference>
<dbReference type="InterPro" id="IPR051798">
    <property type="entry name" value="Class-II_PLP-Dep_Aminotrans"/>
</dbReference>
<comment type="cofactor">
    <cofactor evidence="1">
        <name>pyridoxal 5'-phosphate</name>
        <dbReference type="ChEBI" id="CHEBI:597326"/>
    </cofactor>
</comment>
<dbReference type="EMBL" id="WMIE01000003">
    <property type="protein sequence ID" value="MTH77671.1"/>
    <property type="molecule type" value="Genomic_DNA"/>
</dbReference>
<comment type="similarity">
    <text evidence="5">Belongs to the class-II pyridoxal-phosphate-dependent aminotransferase family. MalY/PatB cystathionine beta-lyase subfamily.</text>
</comment>
<dbReference type="InterPro" id="IPR004839">
    <property type="entry name" value="Aminotransferase_I/II_large"/>
</dbReference>
<organism evidence="7 8">
    <name type="scientific">Paracoccus aestuariivivens</name>
    <dbReference type="NCBI Taxonomy" id="1820333"/>
    <lineage>
        <taxon>Bacteria</taxon>
        <taxon>Pseudomonadati</taxon>
        <taxon>Pseudomonadota</taxon>
        <taxon>Alphaproteobacteria</taxon>
        <taxon>Rhodobacterales</taxon>
        <taxon>Paracoccaceae</taxon>
        <taxon>Paracoccus</taxon>
    </lineage>
</organism>
<name>A0A6L6JCL9_9RHOB</name>
<sequence>MTKPDFDEIIDRIGTDCSKWDDMQSAFGVAPEDGIAMWVADMDFRPPASVQRAVEAIAAHGVYGYPGANRAYTEAIRWWSETRHGWQIQPEWILTVHGLVNGTGICIDALLQPGDGVILMTPVYHAFARITRAAGCEVTEFPLALEGDRYGLDWDGWAVRMTGREKMLILCSPHNPGGRVWSEAELREIADFCVKHDLILISDEIHADIVLPGSPRHQVMANVAPEIAPRLITLTAATKTFNIAGAHIGNMIIADEALRERIRQRMVALGISPGMFGLGMVAASYSPEGAAWVDALVEYLDGNRRIFDEGINAIPGLRSMPLEATYLAWVDFSATGMSSEEFITRVQSTARIAANHGGSFGLGGEHFQRFNLATPRARVVEAVERLQRAFSDLQ</sequence>
<keyword evidence="3" id="KW-0663">Pyridoxal phosphate</keyword>
<dbReference type="InterPro" id="IPR015424">
    <property type="entry name" value="PyrdxlP-dep_Trfase"/>
</dbReference>
<dbReference type="InterPro" id="IPR027619">
    <property type="entry name" value="C-S_lyase_PatB-like"/>
</dbReference>
<gene>
    <name evidence="7" type="ORF">GL286_08040</name>
</gene>
<dbReference type="Pfam" id="PF00155">
    <property type="entry name" value="Aminotran_1_2"/>
    <property type="match status" value="1"/>
</dbReference>
<evidence type="ECO:0000256" key="4">
    <source>
        <dbReference type="ARBA" id="ARBA00023239"/>
    </source>
</evidence>
<dbReference type="InterPro" id="IPR015422">
    <property type="entry name" value="PyrdxlP-dep_Trfase_small"/>
</dbReference>
<evidence type="ECO:0000313" key="7">
    <source>
        <dbReference type="EMBL" id="MTH77671.1"/>
    </source>
</evidence>
<proteinExistence type="inferred from homology"/>
<dbReference type="PANTHER" id="PTHR43525">
    <property type="entry name" value="PROTEIN MALY"/>
    <property type="match status" value="1"/>
</dbReference>
<dbReference type="PANTHER" id="PTHR43525:SF1">
    <property type="entry name" value="PROTEIN MALY"/>
    <property type="match status" value="1"/>
</dbReference>
<evidence type="ECO:0000256" key="1">
    <source>
        <dbReference type="ARBA" id="ARBA00001933"/>
    </source>
</evidence>
<dbReference type="OrthoDB" id="3224382at2"/>
<dbReference type="Gene3D" id="3.90.1150.10">
    <property type="entry name" value="Aspartate Aminotransferase, domain 1"/>
    <property type="match status" value="1"/>
</dbReference>
<evidence type="ECO:0000256" key="5">
    <source>
        <dbReference type="ARBA" id="ARBA00037974"/>
    </source>
</evidence>
<comment type="caution">
    <text evidence="7">The sequence shown here is derived from an EMBL/GenBank/DDBJ whole genome shotgun (WGS) entry which is preliminary data.</text>
</comment>
<evidence type="ECO:0000256" key="3">
    <source>
        <dbReference type="ARBA" id="ARBA00022898"/>
    </source>
</evidence>
<dbReference type="SUPFAM" id="SSF53383">
    <property type="entry name" value="PLP-dependent transferases"/>
    <property type="match status" value="1"/>
</dbReference>
<dbReference type="GO" id="GO:0030170">
    <property type="term" value="F:pyridoxal phosphate binding"/>
    <property type="evidence" value="ECO:0007669"/>
    <property type="project" value="InterPro"/>
</dbReference>
<dbReference type="CDD" id="cd00609">
    <property type="entry name" value="AAT_like"/>
    <property type="match status" value="1"/>
</dbReference>
<evidence type="ECO:0000259" key="6">
    <source>
        <dbReference type="Pfam" id="PF00155"/>
    </source>
</evidence>
<dbReference type="NCBIfam" id="TIGR04350">
    <property type="entry name" value="C_S_lyase_PatB"/>
    <property type="match status" value="1"/>
</dbReference>
<protein>
    <recommendedName>
        <fullName evidence="2">cysteine-S-conjugate beta-lyase</fullName>
        <ecNumber evidence="2">4.4.1.13</ecNumber>
    </recommendedName>
</protein>
<dbReference type="Proteomes" id="UP000478183">
    <property type="component" value="Unassembled WGS sequence"/>
</dbReference>
<evidence type="ECO:0000256" key="2">
    <source>
        <dbReference type="ARBA" id="ARBA00012224"/>
    </source>
</evidence>
<feature type="domain" description="Aminotransferase class I/classII large" evidence="6">
    <location>
        <begin position="47"/>
        <end position="386"/>
    </location>
</feature>
<dbReference type="EC" id="4.4.1.13" evidence="2"/>